<feature type="transmembrane region" description="Helical" evidence="2">
    <location>
        <begin position="195"/>
        <end position="215"/>
    </location>
</feature>
<name>A0AAD4F733_9PEZI</name>
<evidence type="ECO:0000313" key="3">
    <source>
        <dbReference type="EMBL" id="KAG7292972.1"/>
    </source>
</evidence>
<gene>
    <name evidence="3" type="ORF">NEMBOFW57_003017</name>
</gene>
<feature type="compositionally biased region" description="Polar residues" evidence="1">
    <location>
        <begin position="342"/>
        <end position="353"/>
    </location>
</feature>
<feature type="compositionally biased region" description="Low complexity" evidence="1">
    <location>
        <begin position="1"/>
        <end position="12"/>
    </location>
</feature>
<accession>A0AAD4F733</accession>
<evidence type="ECO:0000313" key="4">
    <source>
        <dbReference type="Proteomes" id="UP001197093"/>
    </source>
</evidence>
<evidence type="ECO:0000256" key="2">
    <source>
        <dbReference type="SAM" id="Phobius"/>
    </source>
</evidence>
<feature type="transmembrane region" description="Helical" evidence="2">
    <location>
        <begin position="137"/>
        <end position="160"/>
    </location>
</feature>
<dbReference type="EMBL" id="JAHCVI010000001">
    <property type="protein sequence ID" value="KAG7292972.1"/>
    <property type="molecule type" value="Genomic_DNA"/>
</dbReference>
<keyword evidence="2" id="KW-0472">Membrane</keyword>
<dbReference type="AlphaFoldDB" id="A0AAD4F733"/>
<protein>
    <recommendedName>
        <fullName evidence="5">Vacuolar membrane protein</fullName>
    </recommendedName>
</protein>
<keyword evidence="4" id="KW-1185">Reference proteome</keyword>
<dbReference type="GO" id="GO:0016020">
    <property type="term" value="C:membrane"/>
    <property type="evidence" value="ECO:0007669"/>
    <property type="project" value="TreeGrafter"/>
</dbReference>
<feature type="transmembrane region" description="Helical" evidence="2">
    <location>
        <begin position="235"/>
        <end position="256"/>
    </location>
</feature>
<feature type="transmembrane region" description="Helical" evidence="2">
    <location>
        <begin position="36"/>
        <end position="58"/>
    </location>
</feature>
<dbReference type="InterPro" id="IPR022127">
    <property type="entry name" value="STIMATE/YPL162C"/>
</dbReference>
<feature type="region of interest" description="Disordered" evidence="1">
    <location>
        <begin position="284"/>
        <end position="364"/>
    </location>
</feature>
<feature type="compositionally biased region" description="Acidic residues" evidence="1">
    <location>
        <begin position="287"/>
        <end position="301"/>
    </location>
</feature>
<feature type="transmembrane region" description="Helical" evidence="2">
    <location>
        <begin position="79"/>
        <end position="103"/>
    </location>
</feature>
<dbReference type="PANTHER" id="PTHR31735">
    <property type="entry name" value="VACUOLAR MEMBRANE PROTEIN YPL162C"/>
    <property type="match status" value="1"/>
</dbReference>
<feature type="region of interest" description="Disordered" evidence="1">
    <location>
        <begin position="1"/>
        <end position="28"/>
    </location>
</feature>
<evidence type="ECO:0000256" key="1">
    <source>
        <dbReference type="SAM" id="MobiDB-lite"/>
    </source>
</evidence>
<dbReference type="Pfam" id="PF12400">
    <property type="entry name" value="STIMATE"/>
    <property type="match status" value="1"/>
</dbReference>
<comment type="caution">
    <text evidence="3">The sequence shown here is derived from an EMBL/GenBank/DDBJ whole genome shotgun (WGS) entry which is preliminary data.</text>
</comment>
<keyword evidence="2" id="KW-1133">Transmembrane helix</keyword>
<proteinExistence type="predicted"/>
<dbReference type="PANTHER" id="PTHR31735:SF1">
    <property type="entry name" value="VACUOLAR MEMBRANE PROTEIN YPL162C"/>
    <property type="match status" value="1"/>
</dbReference>
<evidence type="ECO:0008006" key="5">
    <source>
        <dbReference type="Google" id="ProtNLM"/>
    </source>
</evidence>
<reference evidence="3" key="1">
    <citation type="submission" date="2023-02" db="EMBL/GenBank/DDBJ databases">
        <authorList>
            <person name="Palmer J.M."/>
        </authorList>
    </citation>
    <scope>NUCLEOTIDE SEQUENCE</scope>
    <source>
        <strain evidence="3">FW57</strain>
    </source>
</reference>
<organism evidence="3 4">
    <name type="scientific">Staphylotrichum longicolle</name>
    <dbReference type="NCBI Taxonomy" id="669026"/>
    <lineage>
        <taxon>Eukaryota</taxon>
        <taxon>Fungi</taxon>
        <taxon>Dikarya</taxon>
        <taxon>Ascomycota</taxon>
        <taxon>Pezizomycotina</taxon>
        <taxon>Sordariomycetes</taxon>
        <taxon>Sordariomycetidae</taxon>
        <taxon>Sordariales</taxon>
        <taxon>Chaetomiaceae</taxon>
        <taxon>Staphylotrichum</taxon>
    </lineage>
</organism>
<keyword evidence="2" id="KW-0812">Transmembrane</keyword>
<sequence>MTTPPTTTITPQPTAPYPYSPTAASTNPDHPTECRLLGSFAILVQLALGGLALLSLVYKRWRERPQRPVKIWWFDVSKQVFGSVLVHAANVFMSMLTSGRFAIESQGMVVGGAVVRRVVGGLMGRGEEEYVPNPCSFYLLNLGIDTTLGIPILIVIVRVLTKLVALTPLGSPPESVQSGHYGSPPNAWWWLKQSLIYFCGLMGMKLCVLVLFMLLPWLPHVGDWALGWTEGNEKLQIVFVMMLFPLIMNALQYYIIDSYIKENETAPVDGETGTGGTVVYEELPASETDESGEEEGADDEDAQKSVVAAAAARGSRLRMARRNSATGRSSRDIEYDPAVDGDSQTVIGSTSSRGALPKELLPHE</sequence>
<dbReference type="Proteomes" id="UP001197093">
    <property type="component" value="Unassembled WGS sequence"/>
</dbReference>